<evidence type="ECO:0000313" key="7">
    <source>
        <dbReference type="Proteomes" id="UP000321079"/>
    </source>
</evidence>
<dbReference type="RefSeq" id="WP_228120057.1">
    <property type="nucleotide sequence ID" value="NZ_BARK01000015.1"/>
</dbReference>
<evidence type="ECO:0000259" key="5">
    <source>
        <dbReference type="PROSITE" id="PS50931"/>
    </source>
</evidence>
<reference evidence="6 7" key="1">
    <citation type="submission" date="2019-07" db="EMBL/GenBank/DDBJ databases">
        <title>Whole genome shotgun sequence of Gluconobacter kanchanaburiensis NBRC 103587.</title>
        <authorList>
            <person name="Hosoyama A."/>
            <person name="Uohara A."/>
            <person name="Ohji S."/>
            <person name="Ichikawa N."/>
        </authorList>
    </citation>
    <scope>NUCLEOTIDE SEQUENCE [LARGE SCALE GENOMIC DNA]</scope>
    <source>
        <strain evidence="6 7">NBRC 103587</strain>
    </source>
</reference>
<accession>A0A511BA99</accession>
<comment type="similarity">
    <text evidence="1">Belongs to the LysR transcriptional regulatory family.</text>
</comment>
<evidence type="ECO:0000256" key="2">
    <source>
        <dbReference type="ARBA" id="ARBA00023015"/>
    </source>
</evidence>
<keyword evidence="3" id="KW-0238">DNA-binding</keyword>
<comment type="caution">
    <text evidence="6">The sequence shown here is derived from an EMBL/GenBank/DDBJ whole genome shotgun (WGS) entry which is preliminary data.</text>
</comment>
<dbReference type="InterPro" id="IPR005119">
    <property type="entry name" value="LysR_subst-bd"/>
</dbReference>
<keyword evidence="4" id="KW-0804">Transcription</keyword>
<dbReference type="Pfam" id="PF00126">
    <property type="entry name" value="HTH_1"/>
    <property type="match status" value="1"/>
</dbReference>
<evidence type="ECO:0000313" key="6">
    <source>
        <dbReference type="EMBL" id="GEK97264.1"/>
    </source>
</evidence>
<dbReference type="Gene3D" id="3.40.190.290">
    <property type="match status" value="1"/>
</dbReference>
<dbReference type="Gene3D" id="1.10.10.10">
    <property type="entry name" value="Winged helix-like DNA-binding domain superfamily/Winged helix DNA-binding domain"/>
    <property type="match status" value="1"/>
</dbReference>
<keyword evidence="2" id="KW-0805">Transcription regulation</keyword>
<dbReference type="PRINTS" id="PR00039">
    <property type="entry name" value="HTHLYSR"/>
</dbReference>
<evidence type="ECO:0000256" key="1">
    <source>
        <dbReference type="ARBA" id="ARBA00009437"/>
    </source>
</evidence>
<keyword evidence="7" id="KW-1185">Reference proteome</keyword>
<dbReference type="SUPFAM" id="SSF46785">
    <property type="entry name" value="Winged helix' DNA-binding domain"/>
    <property type="match status" value="1"/>
</dbReference>
<evidence type="ECO:0000256" key="3">
    <source>
        <dbReference type="ARBA" id="ARBA00023125"/>
    </source>
</evidence>
<dbReference type="InterPro" id="IPR000847">
    <property type="entry name" value="LysR_HTH_N"/>
</dbReference>
<dbReference type="Pfam" id="PF03466">
    <property type="entry name" value="LysR_substrate"/>
    <property type="match status" value="1"/>
</dbReference>
<feature type="domain" description="HTH lysR-type" evidence="5">
    <location>
        <begin position="1"/>
        <end position="58"/>
    </location>
</feature>
<organism evidence="6 7">
    <name type="scientific">Gluconobacter kanchanaburiensis NBRC 103587</name>
    <dbReference type="NCBI Taxonomy" id="1307948"/>
    <lineage>
        <taxon>Bacteria</taxon>
        <taxon>Pseudomonadati</taxon>
        <taxon>Pseudomonadota</taxon>
        <taxon>Alphaproteobacteria</taxon>
        <taxon>Acetobacterales</taxon>
        <taxon>Acetobacteraceae</taxon>
        <taxon>Gluconobacter</taxon>
    </lineage>
</organism>
<gene>
    <name evidence="6" type="ORF">GKA01_24610</name>
</gene>
<dbReference type="GO" id="GO:0003700">
    <property type="term" value="F:DNA-binding transcription factor activity"/>
    <property type="evidence" value="ECO:0007669"/>
    <property type="project" value="InterPro"/>
</dbReference>
<dbReference type="PANTHER" id="PTHR30126:SF39">
    <property type="entry name" value="HTH-TYPE TRANSCRIPTIONAL REGULATOR CYSL"/>
    <property type="match status" value="1"/>
</dbReference>
<dbReference type="PANTHER" id="PTHR30126">
    <property type="entry name" value="HTH-TYPE TRANSCRIPTIONAL REGULATOR"/>
    <property type="match status" value="1"/>
</dbReference>
<protein>
    <submittedName>
        <fullName evidence="6">LysR family transcriptional regulator</fullName>
    </submittedName>
</protein>
<evidence type="ECO:0000256" key="4">
    <source>
        <dbReference type="ARBA" id="ARBA00023163"/>
    </source>
</evidence>
<name>A0A511BA99_9PROT</name>
<dbReference type="Proteomes" id="UP000321079">
    <property type="component" value="Unassembled WGS sequence"/>
</dbReference>
<sequence length="291" mass="31688">MTLEQLRIFVGVAELEHVTAAARMLNITQSTASAAIAALEERHGVKLFHRVGRNIVLTEEGQVFLEEARRVLAQARSAEAVLDELNGLKRGTLRVVASQTIAAYWLPAPLSAFRRQFPGVTVDLKIGNTEQVAAHIREGQSDLGFIEGEIRDPLLAQWAVGEDRLHLVQAGVFKTRTVSATWLEKAPWIMRERGSGTRSCADDCLRKIGVRPENLEEFLVLPSNESVRTAVEAGFGIAALSSLVVAPAVAAGTLHIIPADLGTRTFFGLRHKERSPGKAATAFLSQIEKTL</sequence>
<dbReference type="FunFam" id="1.10.10.10:FF:000001">
    <property type="entry name" value="LysR family transcriptional regulator"/>
    <property type="match status" value="1"/>
</dbReference>
<dbReference type="EMBL" id="BJVA01000020">
    <property type="protein sequence ID" value="GEK97264.1"/>
    <property type="molecule type" value="Genomic_DNA"/>
</dbReference>
<dbReference type="GO" id="GO:0000976">
    <property type="term" value="F:transcription cis-regulatory region binding"/>
    <property type="evidence" value="ECO:0007669"/>
    <property type="project" value="TreeGrafter"/>
</dbReference>
<dbReference type="AlphaFoldDB" id="A0A511BA99"/>
<dbReference type="PROSITE" id="PS50931">
    <property type="entry name" value="HTH_LYSR"/>
    <property type="match status" value="1"/>
</dbReference>
<dbReference type="InterPro" id="IPR036390">
    <property type="entry name" value="WH_DNA-bd_sf"/>
</dbReference>
<proteinExistence type="inferred from homology"/>
<dbReference type="SUPFAM" id="SSF53850">
    <property type="entry name" value="Periplasmic binding protein-like II"/>
    <property type="match status" value="1"/>
</dbReference>
<dbReference type="InterPro" id="IPR036388">
    <property type="entry name" value="WH-like_DNA-bd_sf"/>
</dbReference>